<reference evidence="1 2" key="1">
    <citation type="submission" date="2018-08" db="EMBL/GenBank/DDBJ databases">
        <title>Recombination of ecologically and evolutionarily significant loci maintains genetic cohesion in the Pseudomonas syringae species complex.</title>
        <authorList>
            <person name="Dillon M."/>
            <person name="Thakur S."/>
            <person name="Almeida R.N.D."/>
            <person name="Weir B.S."/>
            <person name="Guttman D.S."/>
        </authorList>
    </citation>
    <scope>NUCLEOTIDE SEQUENCE [LARGE SCALE GENOMIC DNA]</scope>
    <source>
        <strain evidence="1 2">ICMP 3706</strain>
    </source>
</reference>
<accession>A0A3M4ADE0</accession>
<dbReference type="EMBL" id="RBQE01000324">
    <property type="protein sequence ID" value="RMP04812.1"/>
    <property type="molecule type" value="Genomic_DNA"/>
</dbReference>
<name>A0A3M4ADE0_9PSED</name>
<sequence>MYAYLYQKNYTVPMRDSVKGYVFNPMLEQVFNLGSITK</sequence>
<gene>
    <name evidence="1" type="ORF">ALQ30_200311</name>
</gene>
<comment type="caution">
    <text evidence="1">The sequence shown here is derived from an EMBL/GenBank/DDBJ whole genome shotgun (WGS) entry which is preliminary data.</text>
</comment>
<evidence type="ECO:0000313" key="1">
    <source>
        <dbReference type="EMBL" id="RMP04812.1"/>
    </source>
</evidence>
<dbReference type="AlphaFoldDB" id="A0A3M4ADE0"/>
<proteinExistence type="predicted"/>
<organism evidence="1 2">
    <name type="scientific">Pseudomonas syringae pv. persicae</name>
    <dbReference type="NCBI Taxonomy" id="237306"/>
    <lineage>
        <taxon>Bacteria</taxon>
        <taxon>Pseudomonadati</taxon>
        <taxon>Pseudomonadota</taxon>
        <taxon>Gammaproteobacteria</taxon>
        <taxon>Pseudomonadales</taxon>
        <taxon>Pseudomonadaceae</taxon>
        <taxon>Pseudomonas</taxon>
    </lineage>
</organism>
<evidence type="ECO:0000313" key="2">
    <source>
        <dbReference type="Proteomes" id="UP000281604"/>
    </source>
</evidence>
<protein>
    <submittedName>
        <fullName evidence="1">Uncharacterized protein</fullName>
    </submittedName>
</protein>
<dbReference type="Proteomes" id="UP000281604">
    <property type="component" value="Unassembled WGS sequence"/>
</dbReference>